<dbReference type="InterPro" id="IPR039420">
    <property type="entry name" value="WalR-like"/>
</dbReference>
<dbReference type="EMBL" id="CYTV01000007">
    <property type="protein sequence ID" value="CUI89343.1"/>
    <property type="molecule type" value="Genomic_DNA"/>
</dbReference>
<evidence type="ECO:0000313" key="5">
    <source>
        <dbReference type="Proteomes" id="UP000053096"/>
    </source>
</evidence>
<dbReference type="SMART" id="SM00421">
    <property type="entry name" value="HTH_LUXR"/>
    <property type="match status" value="1"/>
</dbReference>
<keyword evidence="1" id="KW-0238">DNA-binding</keyword>
<dbReference type="PANTHER" id="PTHR43214:SF43">
    <property type="entry name" value="TWO-COMPONENT RESPONSE REGULATOR"/>
    <property type="match status" value="1"/>
</dbReference>
<dbReference type="RefSeq" id="WP_048026375.1">
    <property type="nucleotide sequence ID" value="NZ_CAJGUP010000023.1"/>
</dbReference>
<gene>
    <name evidence="4" type="primary">uhpA</name>
    <name evidence="3" type="ORF">BBN53_12840</name>
    <name evidence="4" type="ORF">ERS370011_02727</name>
</gene>
<accession>A0A0J6BUR3</accession>
<evidence type="ECO:0000259" key="2">
    <source>
        <dbReference type="PROSITE" id="PS50043"/>
    </source>
</evidence>
<protein>
    <submittedName>
        <fullName evidence="3">Helix-turn-helix transcriptional regulator</fullName>
    </submittedName>
    <submittedName>
        <fullName evidence="4">Transcriptional regulatory protein uhpA</fullName>
    </submittedName>
</protein>
<dbReference type="AlphaFoldDB" id="A0A0J6BUR3"/>
<dbReference type="InterPro" id="IPR000792">
    <property type="entry name" value="Tscrpt_reg_LuxR_C"/>
</dbReference>
<dbReference type="OrthoDB" id="9794397at2"/>
<dbReference type="CDD" id="cd06170">
    <property type="entry name" value="LuxR_C_like"/>
    <property type="match status" value="1"/>
</dbReference>
<dbReference type="PANTHER" id="PTHR43214">
    <property type="entry name" value="TWO-COMPONENT RESPONSE REGULATOR"/>
    <property type="match status" value="1"/>
</dbReference>
<dbReference type="Proteomes" id="UP000053096">
    <property type="component" value="Unassembled WGS sequence"/>
</dbReference>
<proteinExistence type="predicted"/>
<reference evidence="3 6" key="2">
    <citation type="submission" date="2016-07" db="EMBL/GenBank/DDBJ databases">
        <title>Complete genome sequences of Bordetella pseudohinzii.</title>
        <authorList>
            <person name="Spilker T."/>
            <person name="Darrah R."/>
            <person name="LiPuma J.J."/>
        </authorList>
    </citation>
    <scope>NUCLEOTIDE SEQUENCE [LARGE SCALE GENOMIC DNA]</scope>
    <source>
        <strain evidence="3 6">HI4681</strain>
    </source>
</reference>
<keyword evidence="6" id="KW-1185">Reference proteome</keyword>
<organism evidence="4 5">
    <name type="scientific">Bordetella pseudohinzii</name>
    <dbReference type="NCBI Taxonomy" id="1331258"/>
    <lineage>
        <taxon>Bacteria</taxon>
        <taxon>Pseudomonadati</taxon>
        <taxon>Pseudomonadota</taxon>
        <taxon>Betaproteobacteria</taxon>
        <taxon>Burkholderiales</taxon>
        <taxon>Alcaligenaceae</taxon>
        <taxon>Bordetella</taxon>
    </lineage>
</organism>
<dbReference type="Pfam" id="PF00196">
    <property type="entry name" value="GerE"/>
    <property type="match status" value="1"/>
</dbReference>
<evidence type="ECO:0000313" key="6">
    <source>
        <dbReference type="Proteomes" id="UP000092950"/>
    </source>
</evidence>
<dbReference type="SUPFAM" id="SSF46894">
    <property type="entry name" value="C-terminal effector domain of the bipartite response regulators"/>
    <property type="match status" value="1"/>
</dbReference>
<feature type="domain" description="HTH luxR-type" evidence="2">
    <location>
        <begin position="141"/>
        <end position="206"/>
    </location>
</feature>
<dbReference type="GO" id="GO:0006355">
    <property type="term" value="P:regulation of DNA-templated transcription"/>
    <property type="evidence" value="ECO:0007669"/>
    <property type="project" value="InterPro"/>
</dbReference>
<dbReference type="PRINTS" id="PR00038">
    <property type="entry name" value="HTHLUXR"/>
</dbReference>
<dbReference type="GO" id="GO:0003677">
    <property type="term" value="F:DNA binding"/>
    <property type="evidence" value="ECO:0007669"/>
    <property type="project" value="UniProtKB-KW"/>
</dbReference>
<dbReference type="PROSITE" id="PS00622">
    <property type="entry name" value="HTH_LUXR_1"/>
    <property type="match status" value="1"/>
</dbReference>
<reference evidence="4 5" key="1">
    <citation type="submission" date="2015-09" db="EMBL/GenBank/DDBJ databases">
        <authorList>
            <person name="Jackson K.R."/>
            <person name="Lunt B.L."/>
            <person name="Fisher J.N.B."/>
            <person name="Gardner A.V."/>
            <person name="Bailey M.E."/>
            <person name="Deus L.M."/>
            <person name="Earl A.S."/>
            <person name="Gibby P.D."/>
            <person name="Hartmann K.A."/>
            <person name="Liu J.E."/>
            <person name="Manci A.M."/>
            <person name="Nielsen D.A."/>
            <person name="Solomon M.B."/>
            <person name="Breakwell D.P."/>
            <person name="Burnett S.H."/>
            <person name="Grose J.H."/>
        </authorList>
    </citation>
    <scope>NUCLEOTIDE SEQUENCE [LARGE SCALE GENOMIC DNA]</scope>
    <source>
        <strain evidence="4 5">2789STDY5608636</strain>
    </source>
</reference>
<evidence type="ECO:0000313" key="4">
    <source>
        <dbReference type="EMBL" id="CUI89343.1"/>
    </source>
</evidence>
<sequence length="226" mass="24508">MKPTPVLLITHDDLLWQHWRQLDRRWLPARGRQMADLARWREQGRGLAMIDANLPRRPAWQDPCWAAMTQGLALVVASLRPSDEQGAQALGAGAQGYCHGYASPAALGQALGVVAEGGIWVGRSLVERLLQQVQERACARADWSQGLLTEREETVARHASAGRSNAQIAQLLGITERTVKAHLSAVFEKLGVTDRLQLALLVHGVSRSKAGSAGKRSGQIPGNAVP</sequence>
<dbReference type="EMBL" id="CP016440">
    <property type="protein sequence ID" value="ANY16696.1"/>
    <property type="molecule type" value="Genomic_DNA"/>
</dbReference>
<dbReference type="Gene3D" id="3.40.50.2300">
    <property type="match status" value="1"/>
</dbReference>
<dbReference type="InterPro" id="IPR016032">
    <property type="entry name" value="Sig_transdc_resp-reg_C-effctor"/>
</dbReference>
<dbReference type="Proteomes" id="UP000092950">
    <property type="component" value="Chromosome"/>
</dbReference>
<dbReference type="PROSITE" id="PS50043">
    <property type="entry name" value="HTH_LUXR_2"/>
    <property type="match status" value="1"/>
</dbReference>
<evidence type="ECO:0000256" key="1">
    <source>
        <dbReference type="ARBA" id="ARBA00023125"/>
    </source>
</evidence>
<accession>A0A0M7G2P9</accession>
<name>A0A0J6BUR3_9BORD</name>
<evidence type="ECO:0000313" key="3">
    <source>
        <dbReference type="EMBL" id="ANY16696.1"/>
    </source>
</evidence>
<dbReference type="KEGG" id="bpdz:BBN53_12840"/>